<proteinExistence type="predicted"/>
<comment type="caution">
    <text evidence="2">The sequence shown here is derived from an EMBL/GenBank/DDBJ whole genome shotgun (WGS) entry which is preliminary data.</text>
</comment>
<keyword evidence="3" id="KW-1185">Reference proteome</keyword>
<dbReference type="InterPro" id="IPR025421">
    <property type="entry name" value="DUF4148"/>
</dbReference>
<dbReference type="Proteomes" id="UP000254875">
    <property type="component" value="Unassembled WGS sequence"/>
</dbReference>
<sequence>MMKVVWVSLCVGLLGATAVGASPARAAGLTRAEVLAELADYKTVGYEFSDAGYPQEAIDASRKVVALRAQRAAAAAARTANVANQPGAGSASN</sequence>
<protein>
    <recommendedName>
        <fullName evidence="4">DUF4148 domain-containing protein</fullName>
    </recommendedName>
</protein>
<feature type="signal peptide" evidence="1">
    <location>
        <begin position="1"/>
        <end position="26"/>
    </location>
</feature>
<accession>A0A370N7J2</accession>
<evidence type="ECO:0000313" key="2">
    <source>
        <dbReference type="EMBL" id="RDK01551.1"/>
    </source>
</evidence>
<dbReference type="RefSeq" id="WP_115101945.1">
    <property type="nucleotide sequence ID" value="NZ_QHKS01000010.1"/>
</dbReference>
<evidence type="ECO:0000313" key="3">
    <source>
        <dbReference type="Proteomes" id="UP000254875"/>
    </source>
</evidence>
<feature type="chain" id="PRO_5016604521" description="DUF4148 domain-containing protein" evidence="1">
    <location>
        <begin position="27"/>
        <end position="93"/>
    </location>
</feature>
<dbReference type="EMBL" id="QHKS01000010">
    <property type="protein sequence ID" value="RDK01551.1"/>
    <property type="molecule type" value="Genomic_DNA"/>
</dbReference>
<reference evidence="3" key="1">
    <citation type="submission" date="2018-05" db="EMBL/GenBank/DDBJ databases">
        <authorList>
            <person name="Feng T."/>
        </authorList>
    </citation>
    <scope>NUCLEOTIDE SEQUENCE [LARGE SCALE GENOMIC DNA]</scope>
    <source>
        <strain evidence="3">S27</strain>
    </source>
</reference>
<dbReference type="OrthoDB" id="9115313at2"/>
<organism evidence="2 3">
    <name type="scientific">Paraburkholderia lacunae</name>
    <dbReference type="NCBI Taxonomy" id="2211104"/>
    <lineage>
        <taxon>Bacteria</taxon>
        <taxon>Pseudomonadati</taxon>
        <taxon>Pseudomonadota</taxon>
        <taxon>Betaproteobacteria</taxon>
        <taxon>Burkholderiales</taxon>
        <taxon>Burkholderiaceae</taxon>
        <taxon>Paraburkholderia</taxon>
    </lineage>
</organism>
<keyword evidence="1" id="KW-0732">Signal</keyword>
<evidence type="ECO:0000256" key="1">
    <source>
        <dbReference type="SAM" id="SignalP"/>
    </source>
</evidence>
<dbReference type="AlphaFoldDB" id="A0A370N7J2"/>
<gene>
    <name evidence="2" type="ORF">DLM46_17210</name>
</gene>
<evidence type="ECO:0008006" key="4">
    <source>
        <dbReference type="Google" id="ProtNLM"/>
    </source>
</evidence>
<dbReference type="Pfam" id="PF13663">
    <property type="entry name" value="DUF4148"/>
    <property type="match status" value="1"/>
</dbReference>
<name>A0A370N7J2_9BURK</name>